<dbReference type="InterPro" id="IPR037519">
    <property type="entry name" value="LITAF_fam"/>
</dbReference>
<keyword evidence="7" id="KW-0812">Transmembrane</keyword>
<keyword evidence="5 7" id="KW-0472">Membrane</keyword>
<keyword evidence="3" id="KW-0479">Metal-binding</keyword>
<dbReference type="GO" id="GO:0005634">
    <property type="term" value="C:nucleus"/>
    <property type="evidence" value="ECO:0007669"/>
    <property type="project" value="TreeGrafter"/>
</dbReference>
<feature type="domain" description="LITAF" evidence="8">
    <location>
        <begin position="85"/>
        <end position="167"/>
    </location>
</feature>
<dbReference type="OrthoDB" id="5599753at2759"/>
<dbReference type="PANTHER" id="PTHR23292:SF45">
    <property type="entry name" value="LIPOPOLYSACCHARIDE-INDUCED TUMOR NECROSIS FACTOR-ALPHA FACTOR HOMOLOG"/>
    <property type="match status" value="1"/>
</dbReference>
<gene>
    <name evidence="9" type="ORF">RCL2_001295000</name>
</gene>
<dbReference type="Proteomes" id="UP000615446">
    <property type="component" value="Unassembled WGS sequence"/>
</dbReference>
<keyword evidence="7" id="KW-1133">Transmembrane helix</keyword>
<evidence type="ECO:0000256" key="7">
    <source>
        <dbReference type="SAM" id="Phobius"/>
    </source>
</evidence>
<dbReference type="AlphaFoldDB" id="A0A8H3LCB6"/>
<dbReference type="PROSITE" id="PS51837">
    <property type="entry name" value="LITAF"/>
    <property type="match status" value="1"/>
</dbReference>
<dbReference type="GO" id="GO:0008270">
    <property type="term" value="F:zinc ion binding"/>
    <property type="evidence" value="ECO:0007669"/>
    <property type="project" value="TreeGrafter"/>
</dbReference>
<comment type="similarity">
    <text evidence="2">Belongs to the CDIP1/LITAF family.</text>
</comment>
<feature type="compositionally biased region" description="Polar residues" evidence="6">
    <location>
        <begin position="1"/>
        <end position="13"/>
    </location>
</feature>
<evidence type="ECO:0000256" key="6">
    <source>
        <dbReference type="SAM" id="MobiDB-lite"/>
    </source>
</evidence>
<name>A0A8H3LCB6_9GLOM</name>
<evidence type="ECO:0000256" key="2">
    <source>
        <dbReference type="ARBA" id="ARBA00005975"/>
    </source>
</evidence>
<dbReference type="GO" id="GO:0098560">
    <property type="term" value="C:cytoplasmic side of late endosome membrane"/>
    <property type="evidence" value="ECO:0007669"/>
    <property type="project" value="TreeGrafter"/>
</dbReference>
<sequence>MSSNIDTKSNTVEDSSKPPTEQPPPPYSGANDGSTSVTATEQTHLLPRTVVASYTSPYSPTPNLIYNPPTNNDNRSYHQHEQTVILASPVVPLSALRTMPAMTICPHCQHSVFSIVRYEVGGCTWLCCIGLSFFIPPFCIVPFCVTDLKDAIHSCPNCKKIMAKYSRFDAEIPIMIKIIYLCYFVIDSNYFFMFINTFFERVTYLYS</sequence>
<feature type="transmembrane region" description="Helical" evidence="7">
    <location>
        <begin position="178"/>
        <end position="199"/>
    </location>
</feature>
<accession>A0A8H3LCB6</accession>
<evidence type="ECO:0000313" key="9">
    <source>
        <dbReference type="EMBL" id="GES85853.1"/>
    </source>
</evidence>
<evidence type="ECO:0000256" key="3">
    <source>
        <dbReference type="ARBA" id="ARBA00022723"/>
    </source>
</evidence>
<proteinExistence type="inferred from homology"/>
<evidence type="ECO:0000313" key="10">
    <source>
        <dbReference type="Proteomes" id="UP000615446"/>
    </source>
</evidence>
<evidence type="ECO:0000256" key="4">
    <source>
        <dbReference type="ARBA" id="ARBA00022833"/>
    </source>
</evidence>
<dbReference type="SMART" id="SM00714">
    <property type="entry name" value="LITAF"/>
    <property type="match status" value="1"/>
</dbReference>
<dbReference type="EMBL" id="BLAL01000158">
    <property type="protein sequence ID" value="GES85853.1"/>
    <property type="molecule type" value="Genomic_DNA"/>
</dbReference>
<evidence type="ECO:0000259" key="8">
    <source>
        <dbReference type="PROSITE" id="PS51837"/>
    </source>
</evidence>
<comment type="subcellular location">
    <subcellularLocation>
        <location evidence="1">Membrane</location>
        <topology evidence="1">Peripheral membrane protein</topology>
    </subcellularLocation>
</comment>
<dbReference type="Pfam" id="PF10601">
    <property type="entry name" value="zf-LITAF-like"/>
    <property type="match status" value="1"/>
</dbReference>
<protein>
    <submittedName>
        <fullName evidence="9">Lipopolysaccharide-induced tumor necrosis factor-alpha factor homolog</fullName>
    </submittedName>
</protein>
<dbReference type="PANTHER" id="PTHR23292">
    <property type="entry name" value="LIPOPOLYSACCHARIDE-INDUCED TUMOR NECROSIS FACTOR-ALPHA FACTOR"/>
    <property type="match status" value="1"/>
</dbReference>
<feature type="region of interest" description="Disordered" evidence="6">
    <location>
        <begin position="1"/>
        <end position="37"/>
    </location>
</feature>
<keyword evidence="4" id="KW-0862">Zinc</keyword>
<evidence type="ECO:0000256" key="5">
    <source>
        <dbReference type="ARBA" id="ARBA00023136"/>
    </source>
</evidence>
<evidence type="ECO:0000256" key="1">
    <source>
        <dbReference type="ARBA" id="ARBA00004170"/>
    </source>
</evidence>
<comment type="caution">
    <text evidence="9">The sequence shown here is derived from an EMBL/GenBank/DDBJ whole genome shotgun (WGS) entry which is preliminary data.</text>
</comment>
<organism evidence="9 10">
    <name type="scientific">Rhizophagus clarus</name>
    <dbReference type="NCBI Taxonomy" id="94130"/>
    <lineage>
        <taxon>Eukaryota</taxon>
        <taxon>Fungi</taxon>
        <taxon>Fungi incertae sedis</taxon>
        <taxon>Mucoromycota</taxon>
        <taxon>Glomeromycotina</taxon>
        <taxon>Glomeromycetes</taxon>
        <taxon>Glomerales</taxon>
        <taxon>Glomeraceae</taxon>
        <taxon>Rhizophagus</taxon>
    </lineage>
</organism>
<reference evidence="9" key="1">
    <citation type="submission" date="2019-10" db="EMBL/GenBank/DDBJ databases">
        <title>Conservation and host-specific expression of non-tandemly repeated heterogenous ribosome RNA gene in arbuscular mycorrhizal fungi.</title>
        <authorList>
            <person name="Maeda T."/>
            <person name="Kobayashi Y."/>
            <person name="Nakagawa T."/>
            <person name="Ezawa T."/>
            <person name="Yamaguchi K."/>
            <person name="Bino T."/>
            <person name="Nishimoto Y."/>
            <person name="Shigenobu S."/>
            <person name="Kawaguchi M."/>
        </authorList>
    </citation>
    <scope>NUCLEOTIDE SEQUENCE</scope>
    <source>
        <strain evidence="9">HR1</strain>
    </source>
</reference>
<dbReference type="InterPro" id="IPR006629">
    <property type="entry name" value="LITAF"/>
</dbReference>